<evidence type="ECO:0000256" key="1">
    <source>
        <dbReference type="ARBA" id="ARBA00004202"/>
    </source>
</evidence>
<evidence type="ECO:0000256" key="2">
    <source>
        <dbReference type="ARBA" id="ARBA00022448"/>
    </source>
</evidence>
<dbReference type="PANTHER" id="PTHR43790:SF9">
    <property type="entry name" value="GALACTOFURANOSE TRANSPORTER ATP-BINDING PROTEIN YTFR"/>
    <property type="match status" value="1"/>
</dbReference>
<dbReference type="AlphaFoldDB" id="A0A9Q7AE24"/>
<accession>A0A9Q7AE24</accession>
<evidence type="ECO:0000256" key="5">
    <source>
        <dbReference type="ARBA" id="ARBA00022741"/>
    </source>
</evidence>
<keyword evidence="2" id="KW-0813">Transport</keyword>
<dbReference type="KEGG" id="aram:KAR29_03750"/>
<dbReference type="GO" id="GO:0005524">
    <property type="term" value="F:ATP binding"/>
    <property type="evidence" value="ECO:0007669"/>
    <property type="project" value="UniProtKB-KW"/>
</dbReference>
<dbReference type="CDD" id="cd03216">
    <property type="entry name" value="ABC_Carb_Monos_I"/>
    <property type="match status" value="1"/>
</dbReference>
<dbReference type="CDD" id="cd03215">
    <property type="entry name" value="ABC_Carb_Monos_II"/>
    <property type="match status" value="1"/>
</dbReference>
<dbReference type="SMART" id="SM00382">
    <property type="entry name" value="AAA"/>
    <property type="match status" value="1"/>
</dbReference>
<keyword evidence="7" id="KW-1278">Translocase</keyword>
<evidence type="ECO:0000256" key="7">
    <source>
        <dbReference type="ARBA" id="ARBA00022967"/>
    </source>
</evidence>
<name>A0A9Q7AE24_9BACT</name>
<evidence type="ECO:0000259" key="9">
    <source>
        <dbReference type="PROSITE" id="PS50893"/>
    </source>
</evidence>
<evidence type="ECO:0000256" key="4">
    <source>
        <dbReference type="ARBA" id="ARBA00022737"/>
    </source>
</evidence>
<dbReference type="Pfam" id="PF00005">
    <property type="entry name" value="ABC_tran"/>
    <property type="match status" value="2"/>
</dbReference>
<feature type="domain" description="ABC transporter" evidence="9">
    <location>
        <begin position="8"/>
        <end position="242"/>
    </location>
</feature>
<dbReference type="InterPro" id="IPR017871">
    <property type="entry name" value="ABC_transporter-like_CS"/>
</dbReference>
<dbReference type="PROSITE" id="PS50893">
    <property type="entry name" value="ABC_TRANSPORTER_2"/>
    <property type="match status" value="2"/>
</dbReference>
<reference evidence="11" key="1">
    <citation type="submission" date="2021-04" db="EMBL/GenBank/DDBJ databases">
        <title>A novel Synergistetes isolate from a pyrite-forming mixed culture.</title>
        <authorList>
            <person name="Bunk B."/>
            <person name="Sproer C."/>
            <person name="Spring S."/>
            <person name="Pester M."/>
        </authorList>
    </citation>
    <scope>NUCLEOTIDE SEQUENCE [LARGE SCALE GENOMIC DNA]</scope>
    <source>
        <strain evidence="11">J.5.4.2-T.3.5.2</strain>
    </source>
</reference>
<gene>
    <name evidence="10" type="ORF">KAR29_03750</name>
</gene>
<keyword evidence="8" id="KW-0472">Membrane</keyword>
<dbReference type="GO" id="GO:0005886">
    <property type="term" value="C:plasma membrane"/>
    <property type="evidence" value="ECO:0007669"/>
    <property type="project" value="UniProtKB-SubCell"/>
</dbReference>
<comment type="subcellular location">
    <subcellularLocation>
        <location evidence="1">Cell membrane</location>
        <topology evidence="1">Peripheral membrane protein</topology>
    </subcellularLocation>
</comment>
<dbReference type="PANTHER" id="PTHR43790">
    <property type="entry name" value="CARBOHYDRATE TRANSPORT ATP-BINDING PROTEIN MG119-RELATED"/>
    <property type="match status" value="1"/>
</dbReference>
<dbReference type="GO" id="GO:0016887">
    <property type="term" value="F:ATP hydrolysis activity"/>
    <property type="evidence" value="ECO:0007669"/>
    <property type="project" value="InterPro"/>
</dbReference>
<dbReference type="Gene3D" id="3.40.50.300">
    <property type="entry name" value="P-loop containing nucleotide triphosphate hydrolases"/>
    <property type="match status" value="2"/>
</dbReference>
<sequence length="521" mass="56773">MTAPSPLVDLRGITKVFLGTAANDGVDFDVRPGEVHALLGENGAGKSTLMNVLCGLYRPDGGKLFVSGREVRFRSPGDAIAAGIGMVHQHFMLIPVQTVWENMILGQEGLDFVLGKRAICRRIAELADRYGLHVDPERPVWQLSIGEQQRVAILRMLYREAKVLILDEPTAVLTPQEARRLFETLTRMKAEGHGIVFISHKLDEVAEIADRVTILRRGRKIGTVSASGVGPEELAEMMIGSPVPSAVNKRNVTSGEVLLRAEGICARGDKDLPVLHDLSLSLRRGEILGLAGVDGNGQTELCEALVGLRPLTGGSLFFGERDMTGASVRDSLVSGIRYIPADRRGTGLVPTMNLRENYALRHYWRRAYGKGPFLAWEALAGQTGRVAERFDVVSPSLGIPVRMLSGGNLQKLMLARELDGEPQVVVAMQPTWGLDVGATAFVRERLLDARSKGAAVFLVSEDLEELLALSDRLAVIHKGRLMGLLDDPRKATEEMLGLMMAGRPLESLKEEACDGEDRKAL</sequence>
<dbReference type="PROSITE" id="PS00211">
    <property type="entry name" value="ABC_TRANSPORTER_1"/>
    <property type="match status" value="1"/>
</dbReference>
<dbReference type="InterPro" id="IPR003439">
    <property type="entry name" value="ABC_transporter-like_ATP-bd"/>
</dbReference>
<dbReference type="InterPro" id="IPR027417">
    <property type="entry name" value="P-loop_NTPase"/>
</dbReference>
<dbReference type="InterPro" id="IPR003593">
    <property type="entry name" value="AAA+_ATPase"/>
</dbReference>
<evidence type="ECO:0000256" key="6">
    <source>
        <dbReference type="ARBA" id="ARBA00022840"/>
    </source>
</evidence>
<keyword evidence="6 10" id="KW-0067">ATP-binding</keyword>
<dbReference type="Proteomes" id="UP000671879">
    <property type="component" value="Chromosome"/>
</dbReference>
<protein>
    <submittedName>
        <fullName evidence="10">ABC transporter ATP-binding protein</fullName>
    </submittedName>
</protein>
<dbReference type="RefSeq" id="WP_274374303.1">
    <property type="nucleotide sequence ID" value="NZ_CP072943.1"/>
</dbReference>
<evidence type="ECO:0000256" key="3">
    <source>
        <dbReference type="ARBA" id="ARBA00022475"/>
    </source>
</evidence>
<dbReference type="InterPro" id="IPR050107">
    <property type="entry name" value="ABC_carbohydrate_import_ATPase"/>
</dbReference>
<feature type="domain" description="ABC transporter" evidence="9">
    <location>
        <begin position="259"/>
        <end position="503"/>
    </location>
</feature>
<evidence type="ECO:0000313" key="11">
    <source>
        <dbReference type="Proteomes" id="UP000671879"/>
    </source>
</evidence>
<keyword evidence="4" id="KW-0677">Repeat</keyword>
<keyword evidence="11" id="KW-1185">Reference proteome</keyword>
<evidence type="ECO:0000313" key="10">
    <source>
        <dbReference type="EMBL" id="QTX33033.1"/>
    </source>
</evidence>
<proteinExistence type="predicted"/>
<evidence type="ECO:0000256" key="8">
    <source>
        <dbReference type="ARBA" id="ARBA00023136"/>
    </source>
</evidence>
<organism evidence="10 11">
    <name type="scientific">Aminithiophilus ramosus</name>
    <dbReference type="NCBI Taxonomy" id="3029084"/>
    <lineage>
        <taxon>Bacteria</taxon>
        <taxon>Thermotogati</taxon>
        <taxon>Synergistota</taxon>
        <taxon>Synergistia</taxon>
        <taxon>Synergistales</taxon>
        <taxon>Aminithiophilaceae</taxon>
        <taxon>Aminithiophilus</taxon>
    </lineage>
</organism>
<dbReference type="EMBL" id="CP072943">
    <property type="protein sequence ID" value="QTX33033.1"/>
    <property type="molecule type" value="Genomic_DNA"/>
</dbReference>
<dbReference type="SUPFAM" id="SSF52540">
    <property type="entry name" value="P-loop containing nucleoside triphosphate hydrolases"/>
    <property type="match status" value="2"/>
</dbReference>
<dbReference type="FunFam" id="3.40.50.300:FF:000127">
    <property type="entry name" value="Ribose import ATP-binding protein RbsA"/>
    <property type="match status" value="1"/>
</dbReference>
<keyword evidence="5" id="KW-0547">Nucleotide-binding</keyword>
<keyword evidence="3" id="KW-1003">Cell membrane</keyword>